<evidence type="ECO:0000313" key="2">
    <source>
        <dbReference type="Proteomes" id="UP000076976"/>
    </source>
</evidence>
<protein>
    <submittedName>
        <fullName evidence="1">Polyketide cyclase</fullName>
    </submittedName>
</protein>
<gene>
    <name evidence="1" type="ORF">AWH69_09170</name>
</gene>
<dbReference type="Gene3D" id="3.30.530.20">
    <property type="match status" value="1"/>
</dbReference>
<name>A0A176QAC8_9MICO</name>
<dbReference type="InterPro" id="IPR019587">
    <property type="entry name" value="Polyketide_cyclase/dehydratase"/>
</dbReference>
<organism evidence="1 2">
    <name type="scientific">Janibacter melonis</name>
    <dbReference type="NCBI Taxonomy" id="262209"/>
    <lineage>
        <taxon>Bacteria</taxon>
        <taxon>Bacillati</taxon>
        <taxon>Actinomycetota</taxon>
        <taxon>Actinomycetes</taxon>
        <taxon>Micrococcales</taxon>
        <taxon>Intrasporangiaceae</taxon>
        <taxon>Janibacter</taxon>
    </lineage>
</organism>
<dbReference type="RefSeq" id="WP_068274475.1">
    <property type="nucleotide sequence ID" value="NZ_CAJFZZ010000090.1"/>
</dbReference>
<dbReference type="SUPFAM" id="SSF55961">
    <property type="entry name" value="Bet v1-like"/>
    <property type="match status" value="1"/>
</dbReference>
<keyword evidence="2" id="KW-1185">Reference proteome</keyword>
<reference evidence="1 2" key="1">
    <citation type="submission" date="2016-01" db="EMBL/GenBank/DDBJ databases">
        <title>Janibacter melonis strain CD11_4 genome sequencing and assembly.</title>
        <authorList>
            <person name="Nair G.R."/>
            <person name="Kaur G."/>
            <person name="Chander A.M."/>
            <person name="Mayilraj S."/>
        </authorList>
    </citation>
    <scope>NUCLEOTIDE SEQUENCE [LARGE SCALE GENOMIC DNA]</scope>
    <source>
        <strain evidence="1 2">CD11-4</strain>
    </source>
</reference>
<dbReference type="InterPro" id="IPR023393">
    <property type="entry name" value="START-like_dom_sf"/>
</dbReference>
<evidence type="ECO:0000313" key="1">
    <source>
        <dbReference type="EMBL" id="OAB86630.1"/>
    </source>
</evidence>
<dbReference type="Proteomes" id="UP000076976">
    <property type="component" value="Unassembled WGS sequence"/>
</dbReference>
<comment type="caution">
    <text evidence="1">The sequence shown here is derived from an EMBL/GenBank/DDBJ whole genome shotgun (WGS) entry which is preliminary data.</text>
</comment>
<dbReference type="EMBL" id="LQZG01000003">
    <property type="protein sequence ID" value="OAB86630.1"/>
    <property type="molecule type" value="Genomic_DNA"/>
</dbReference>
<dbReference type="STRING" id="262209.AWH69_09170"/>
<sequence length="181" mass="20056">MPQVSADVHVPVPPELAFAVSQTHGAIRRGWDPFIREQHFLDGAQHPATGVRTFTRSAFLGPISPTMVSEYVSWRPPTSVGMTMVSGPPFFSRFGGGWRFTPDGDGTRAVWKYTYDVVGPPWFRRIGVTIGQWLLGREIRKRIDAFAAACRDEQVVFVARADLEARAALEAQESAKGEPRA</sequence>
<accession>A0A176QAC8</accession>
<proteinExistence type="predicted"/>
<dbReference type="AlphaFoldDB" id="A0A176QAC8"/>
<dbReference type="Pfam" id="PF10604">
    <property type="entry name" value="Polyketide_cyc2"/>
    <property type="match status" value="1"/>
</dbReference>